<dbReference type="GO" id="GO:0004523">
    <property type="term" value="F:RNA-DNA hybrid ribonuclease activity"/>
    <property type="evidence" value="ECO:0007669"/>
    <property type="project" value="InterPro"/>
</dbReference>
<evidence type="ECO:0000313" key="2">
    <source>
        <dbReference type="EMBL" id="VVA21929.1"/>
    </source>
</evidence>
<dbReference type="InterPro" id="IPR053151">
    <property type="entry name" value="RNase_H-like"/>
</dbReference>
<dbReference type="EMBL" id="CABIKO010000056">
    <property type="protein sequence ID" value="VVA21929.1"/>
    <property type="molecule type" value="Genomic_DNA"/>
</dbReference>
<dbReference type="InterPro" id="IPR044730">
    <property type="entry name" value="RNase_H-like_dom_plant"/>
</dbReference>
<protein>
    <submittedName>
        <fullName evidence="2">PREDICTED: ribonuclease</fullName>
    </submittedName>
</protein>
<dbReference type="InterPro" id="IPR002156">
    <property type="entry name" value="RNaseH_domain"/>
</dbReference>
<proteinExistence type="predicted"/>
<sequence>MFVFTCWYVWKWRNQYIFNDAEDLPCDPRKIICVAVMDWVKASSANCRNVPRTQVMLRWEPPGSGWVKLNVDGTYMNGSGKIGAGGVIRDCFGEWCGGFAVNLGEGRILDAEIWGLFFGLRLAVAKGFTKILI</sequence>
<dbReference type="OMA" id="WISANVH"/>
<gene>
    <name evidence="2" type="ORF">ALMOND_2B005713</name>
</gene>
<feature type="domain" description="RNase H type-1" evidence="1">
    <location>
        <begin position="70"/>
        <end position="132"/>
    </location>
</feature>
<dbReference type="PANTHER" id="PTHR47723:SF19">
    <property type="entry name" value="POLYNUCLEOTIDYL TRANSFERASE, RIBONUCLEASE H-LIKE SUPERFAMILY PROTEIN"/>
    <property type="match status" value="1"/>
</dbReference>
<organism evidence="2 3">
    <name type="scientific">Prunus dulcis</name>
    <name type="common">Almond</name>
    <name type="synonym">Amygdalus dulcis</name>
    <dbReference type="NCBI Taxonomy" id="3755"/>
    <lineage>
        <taxon>Eukaryota</taxon>
        <taxon>Viridiplantae</taxon>
        <taxon>Streptophyta</taxon>
        <taxon>Embryophyta</taxon>
        <taxon>Tracheophyta</taxon>
        <taxon>Spermatophyta</taxon>
        <taxon>Magnoliopsida</taxon>
        <taxon>eudicotyledons</taxon>
        <taxon>Gunneridae</taxon>
        <taxon>Pentapetalae</taxon>
        <taxon>rosids</taxon>
        <taxon>fabids</taxon>
        <taxon>Rosales</taxon>
        <taxon>Rosaceae</taxon>
        <taxon>Amygdaloideae</taxon>
        <taxon>Amygdaleae</taxon>
        <taxon>Prunus</taxon>
    </lineage>
</organism>
<accession>A0A5E4F4B0</accession>
<dbReference type="Gene3D" id="3.30.420.10">
    <property type="entry name" value="Ribonuclease H-like superfamily/Ribonuclease H"/>
    <property type="match status" value="1"/>
</dbReference>
<name>A0A5E4F4B0_PRUDU</name>
<dbReference type="Gramene" id="VVA21929">
    <property type="protein sequence ID" value="VVA21929"/>
    <property type="gene ID" value="Prudul26B005713"/>
</dbReference>
<dbReference type="GO" id="GO:0003676">
    <property type="term" value="F:nucleic acid binding"/>
    <property type="evidence" value="ECO:0007669"/>
    <property type="project" value="InterPro"/>
</dbReference>
<evidence type="ECO:0000313" key="3">
    <source>
        <dbReference type="Proteomes" id="UP000327085"/>
    </source>
</evidence>
<dbReference type="CDD" id="cd06222">
    <property type="entry name" value="RNase_H_like"/>
    <property type="match status" value="1"/>
</dbReference>
<dbReference type="InParanoid" id="A0A5E4F4B0"/>
<dbReference type="Proteomes" id="UP000327085">
    <property type="component" value="Chromosome 2"/>
</dbReference>
<dbReference type="InterPro" id="IPR012337">
    <property type="entry name" value="RNaseH-like_sf"/>
</dbReference>
<reference evidence="3" key="1">
    <citation type="journal article" date="2020" name="Plant J.">
        <title>Transposons played a major role in the diversification between the closely related almond and peach genomes: results from the almond genome sequence.</title>
        <authorList>
            <person name="Alioto T."/>
            <person name="Alexiou K.G."/>
            <person name="Bardil A."/>
            <person name="Barteri F."/>
            <person name="Castanera R."/>
            <person name="Cruz F."/>
            <person name="Dhingra A."/>
            <person name="Duval H."/>
            <person name="Fernandez I Marti A."/>
            <person name="Frias L."/>
            <person name="Galan B."/>
            <person name="Garcia J.L."/>
            <person name="Howad W."/>
            <person name="Gomez-Garrido J."/>
            <person name="Gut M."/>
            <person name="Julca I."/>
            <person name="Morata J."/>
            <person name="Puigdomenech P."/>
            <person name="Ribeca P."/>
            <person name="Rubio Cabetas M.J."/>
            <person name="Vlasova A."/>
            <person name="Wirthensohn M."/>
            <person name="Garcia-Mas J."/>
            <person name="Gabaldon T."/>
            <person name="Casacuberta J.M."/>
            <person name="Arus P."/>
        </authorList>
    </citation>
    <scope>NUCLEOTIDE SEQUENCE [LARGE SCALE GENOMIC DNA]</scope>
    <source>
        <strain evidence="3">cv. Texas</strain>
    </source>
</reference>
<dbReference type="AlphaFoldDB" id="A0A5E4F4B0"/>
<dbReference type="InterPro" id="IPR036397">
    <property type="entry name" value="RNaseH_sf"/>
</dbReference>
<evidence type="ECO:0000259" key="1">
    <source>
        <dbReference type="Pfam" id="PF13456"/>
    </source>
</evidence>
<dbReference type="PANTHER" id="PTHR47723">
    <property type="entry name" value="OS05G0353850 PROTEIN"/>
    <property type="match status" value="1"/>
</dbReference>
<dbReference type="SUPFAM" id="SSF53098">
    <property type="entry name" value="Ribonuclease H-like"/>
    <property type="match status" value="1"/>
</dbReference>
<dbReference type="Pfam" id="PF13456">
    <property type="entry name" value="RVT_3"/>
    <property type="match status" value="1"/>
</dbReference>